<dbReference type="InterPro" id="IPR050576">
    <property type="entry name" value="Cilia_flagella_integrity"/>
</dbReference>
<feature type="region of interest" description="Disordered" evidence="7">
    <location>
        <begin position="1"/>
        <end position="53"/>
    </location>
</feature>
<dbReference type="AlphaFoldDB" id="A0A3P9PW02"/>
<dbReference type="Ensembl" id="ENSPRET00000026344.1">
    <property type="protein sequence ID" value="ENSPREP00000026082.1"/>
    <property type="gene ID" value="ENSPREG00000017641.1"/>
</dbReference>
<feature type="region of interest" description="Disordered" evidence="7">
    <location>
        <begin position="311"/>
        <end position="376"/>
    </location>
</feature>
<proteinExistence type="inferred from homology"/>
<evidence type="ECO:0000256" key="2">
    <source>
        <dbReference type="ARBA" id="ARBA00006453"/>
    </source>
</evidence>
<keyword evidence="6" id="KW-0966">Cell projection</keyword>
<feature type="region of interest" description="Disordered" evidence="7">
    <location>
        <begin position="413"/>
        <end position="436"/>
    </location>
</feature>
<name>A0A3P9PW02_POERE</name>
<reference evidence="8" key="2">
    <citation type="submission" date="2025-08" db="UniProtKB">
        <authorList>
            <consortium name="Ensembl"/>
        </authorList>
    </citation>
    <scope>IDENTIFICATION</scope>
    <source>
        <strain evidence="8">Guanapo</strain>
    </source>
</reference>
<evidence type="ECO:0000256" key="5">
    <source>
        <dbReference type="ARBA" id="ARBA00023069"/>
    </source>
</evidence>
<dbReference type="GO" id="GO:0005930">
    <property type="term" value="C:axoneme"/>
    <property type="evidence" value="ECO:0007669"/>
    <property type="project" value="TreeGrafter"/>
</dbReference>
<evidence type="ECO:0000256" key="6">
    <source>
        <dbReference type="ARBA" id="ARBA00023273"/>
    </source>
</evidence>
<dbReference type="GO" id="GO:0070840">
    <property type="term" value="F:dynein complex binding"/>
    <property type="evidence" value="ECO:0007669"/>
    <property type="project" value="TreeGrafter"/>
</dbReference>
<feature type="region of interest" description="Disordered" evidence="7">
    <location>
        <begin position="501"/>
        <end position="570"/>
    </location>
</feature>
<evidence type="ECO:0000313" key="8">
    <source>
        <dbReference type="Ensembl" id="ENSPREP00000026082.1"/>
    </source>
</evidence>
<dbReference type="PANTHER" id="PTHR45973:SF9">
    <property type="entry name" value="LEUCINE-RICH REPEAT-CONTAINING PROTEIN 46"/>
    <property type="match status" value="1"/>
</dbReference>
<protein>
    <submittedName>
        <fullName evidence="8">Dynein assembly factor 1, axonemal</fullName>
    </submittedName>
</protein>
<evidence type="ECO:0000256" key="3">
    <source>
        <dbReference type="ARBA" id="ARBA00022614"/>
    </source>
</evidence>
<dbReference type="GeneTree" id="ENSGT00940000158494"/>
<dbReference type="FunFam" id="3.80.10.10:FF:000166">
    <property type="entry name" value="Dynein assembly factor 1, axonemal"/>
    <property type="match status" value="1"/>
</dbReference>
<feature type="compositionally biased region" description="Polar residues" evidence="7">
    <location>
        <begin position="560"/>
        <end position="569"/>
    </location>
</feature>
<reference evidence="9" key="1">
    <citation type="submission" date="2013-11" db="EMBL/GenBank/DDBJ databases">
        <title>The genomic landscape of the Guanapo guppy.</title>
        <authorList>
            <person name="Kuenstner A."/>
            <person name="Dreyer C."/>
        </authorList>
    </citation>
    <scope>NUCLEOTIDE SEQUENCE</scope>
    <source>
        <strain evidence="9">Guanapo</strain>
    </source>
</reference>
<evidence type="ECO:0000313" key="9">
    <source>
        <dbReference type="Proteomes" id="UP000242638"/>
    </source>
</evidence>
<organism evidence="8 9">
    <name type="scientific">Poecilia reticulata</name>
    <name type="common">Guppy</name>
    <name type="synonym">Acanthophacelus reticulatus</name>
    <dbReference type="NCBI Taxonomy" id="8081"/>
    <lineage>
        <taxon>Eukaryota</taxon>
        <taxon>Metazoa</taxon>
        <taxon>Chordata</taxon>
        <taxon>Craniata</taxon>
        <taxon>Vertebrata</taxon>
        <taxon>Euteleostomi</taxon>
        <taxon>Actinopterygii</taxon>
        <taxon>Neopterygii</taxon>
        <taxon>Teleostei</taxon>
        <taxon>Neoteleostei</taxon>
        <taxon>Acanthomorphata</taxon>
        <taxon>Ovalentaria</taxon>
        <taxon>Atherinomorphae</taxon>
        <taxon>Cyprinodontiformes</taxon>
        <taxon>Poeciliidae</taxon>
        <taxon>Poeciliinae</taxon>
        <taxon>Poecilia</taxon>
    </lineage>
</organism>
<evidence type="ECO:0000256" key="4">
    <source>
        <dbReference type="ARBA" id="ARBA00022737"/>
    </source>
</evidence>
<feature type="compositionally biased region" description="Polar residues" evidence="7">
    <location>
        <begin position="524"/>
        <end position="545"/>
    </location>
</feature>
<accession>A0A3P9PW02</accession>
<feature type="compositionally biased region" description="Polar residues" evidence="7">
    <location>
        <begin position="422"/>
        <end position="431"/>
    </location>
</feature>
<dbReference type="Pfam" id="PF14580">
    <property type="entry name" value="LRR_9"/>
    <property type="match status" value="1"/>
</dbReference>
<evidence type="ECO:0000256" key="7">
    <source>
        <dbReference type="SAM" id="MobiDB-lite"/>
    </source>
</evidence>
<feature type="compositionally biased region" description="Basic and acidic residues" evidence="7">
    <location>
        <begin position="348"/>
        <end position="363"/>
    </location>
</feature>
<dbReference type="SMART" id="SM00365">
    <property type="entry name" value="LRR_SD22"/>
    <property type="match status" value="4"/>
</dbReference>
<dbReference type="SUPFAM" id="SSF52075">
    <property type="entry name" value="Outer arm dynein light chain 1"/>
    <property type="match status" value="1"/>
</dbReference>
<dbReference type="GO" id="GO:0035082">
    <property type="term" value="P:axoneme assembly"/>
    <property type="evidence" value="ECO:0007669"/>
    <property type="project" value="TreeGrafter"/>
</dbReference>
<dbReference type="STRING" id="8081.ENSPREP00000026082"/>
<dbReference type="PANTHER" id="PTHR45973">
    <property type="entry name" value="PROTEIN PHOSPHATASE 1 REGULATORY SUBUNIT SDS22-RELATED"/>
    <property type="match status" value="1"/>
</dbReference>
<dbReference type="InterPro" id="IPR032675">
    <property type="entry name" value="LRR_dom_sf"/>
</dbReference>
<dbReference type="Gene3D" id="3.80.10.10">
    <property type="entry name" value="Ribonuclease Inhibitor"/>
    <property type="match status" value="2"/>
</dbReference>
<comment type="subcellular location">
    <subcellularLocation>
        <location evidence="1">Cell projection</location>
        <location evidence="1">Cilium</location>
    </subcellularLocation>
</comment>
<keyword evidence="3" id="KW-0433">Leucine-rich repeat</keyword>
<keyword evidence="4" id="KW-0677">Repeat</keyword>
<dbReference type="FunFam" id="3.80.10.10:FF:000331">
    <property type="entry name" value="Dynein assembly factor 1, axonemal homolog"/>
    <property type="match status" value="1"/>
</dbReference>
<dbReference type="PROSITE" id="PS51450">
    <property type="entry name" value="LRR"/>
    <property type="match status" value="3"/>
</dbReference>
<feature type="compositionally biased region" description="Basic and acidic residues" evidence="7">
    <location>
        <begin position="1"/>
        <end position="20"/>
    </location>
</feature>
<dbReference type="OMA" id="DTQDHSP"/>
<sequence length="582" mass="66043">MDDKVTTENATERQNTDDTSGRNGSGGLQNTFEEKNKNRYQWQTSVQEEKHSEPRMTKKFLKDLCKKNKLYSTPSLNDTLYLHFKGFSKIENLEEYTGLKCLWLESNGLQRIENLDAQTDLRCLFLHQNLICKLENLEPMKKLCTLNVSNNYIHMIENISCLPELSTLQISHNKLESAKDVEHLGECMAINVLDLSHNLLHDPEIVSVLEAMPELRVLNLMGNEVVRKIPNYRKTLIIHLKQLTFLDDRPVFPKDRACAEAWAKDGLEGEWKERAAWVSRERRKIQDSLDELAKIREKALEKKRLRELQAEGKIETAPTSVMASEENTETLSPSEGEDVQIFTEGSQEDLKVDKSEANDRDLNAEEPEEDKFDTENDDQFQIKHDTGENVWANSVQGGQILQINVGEENHKLTKDREHKLSENTQPTQVSPGLSEEDELVPLHGPGPLVTELEDGEQLETIHLPISQSLRIDELPDLEDVDTEDFPGISHQQDFKPKIEVISGDGDEETPTENQGGGIFGLSHDGTSSPFPGDCNKSTGLPNDSSLLYPEDDDDWLTHYPGSNQPSSEKQCLIEMQLEMTLT</sequence>
<comment type="similarity">
    <text evidence="2">Belongs to the DNAAF1 family.</text>
</comment>
<dbReference type="Proteomes" id="UP000242638">
    <property type="component" value="Unassembled WGS sequence"/>
</dbReference>
<feature type="compositionally biased region" description="Acidic residues" evidence="7">
    <location>
        <begin position="364"/>
        <end position="376"/>
    </location>
</feature>
<keyword evidence="5" id="KW-0969">Cilium</keyword>
<keyword evidence="9" id="KW-1185">Reference proteome</keyword>
<evidence type="ECO:0000256" key="1">
    <source>
        <dbReference type="ARBA" id="ARBA00004138"/>
    </source>
</evidence>
<dbReference type="InterPro" id="IPR001611">
    <property type="entry name" value="Leu-rich_rpt"/>
</dbReference>
<reference evidence="8" key="3">
    <citation type="submission" date="2025-09" db="UniProtKB">
        <authorList>
            <consortium name="Ensembl"/>
        </authorList>
    </citation>
    <scope>IDENTIFICATION</scope>
    <source>
        <strain evidence="8">Guanapo</strain>
    </source>
</reference>